<sequence>MSKKLKSTKEVIETIKDIYSFKTLTEVSIYFGKQRNWATQMIQKESIPYPQCVQACNEKGASMDLILYGINAPIFDKKVMLEQIKEGLFESVDLGILPNLNKDKLTSTAVIVMKGIEKSF</sequence>
<reference evidence="1" key="1">
    <citation type="journal article" date="2020" name="mSystems">
        <title>Genome- and Community-Level Interaction Insights into Carbon Utilization and Element Cycling Functions of Hydrothermarchaeota in Hydrothermal Sediment.</title>
        <authorList>
            <person name="Zhou Z."/>
            <person name="Liu Y."/>
            <person name="Xu W."/>
            <person name="Pan J."/>
            <person name="Luo Z.H."/>
            <person name="Li M."/>
        </authorList>
    </citation>
    <scope>NUCLEOTIDE SEQUENCE [LARGE SCALE GENOMIC DNA]</scope>
    <source>
        <strain evidence="1">HyVt-346</strain>
    </source>
</reference>
<evidence type="ECO:0000313" key="1">
    <source>
        <dbReference type="EMBL" id="HEA15818.1"/>
    </source>
</evidence>
<gene>
    <name evidence="1" type="ORF">ENH88_05080</name>
</gene>
<protein>
    <submittedName>
        <fullName evidence="1">Uncharacterized protein</fullName>
    </submittedName>
</protein>
<dbReference type="AlphaFoldDB" id="A0A7V1GDM5"/>
<dbReference type="Proteomes" id="UP000886188">
    <property type="component" value="Unassembled WGS sequence"/>
</dbReference>
<dbReference type="Gene3D" id="1.10.260.40">
    <property type="entry name" value="lambda repressor-like DNA-binding domains"/>
    <property type="match status" value="1"/>
</dbReference>
<dbReference type="GO" id="GO:0003677">
    <property type="term" value="F:DNA binding"/>
    <property type="evidence" value="ECO:0007669"/>
    <property type="project" value="InterPro"/>
</dbReference>
<proteinExistence type="predicted"/>
<dbReference type="InterPro" id="IPR010982">
    <property type="entry name" value="Lambda_DNA-bd_dom_sf"/>
</dbReference>
<comment type="caution">
    <text evidence="1">The sequence shown here is derived from an EMBL/GenBank/DDBJ whole genome shotgun (WGS) entry which is preliminary data.</text>
</comment>
<accession>A0A7V1GDM5</accession>
<organism evidence="1">
    <name type="scientific">Pseudoalteromonas prydzensis</name>
    <dbReference type="NCBI Taxonomy" id="182141"/>
    <lineage>
        <taxon>Bacteria</taxon>
        <taxon>Pseudomonadati</taxon>
        <taxon>Pseudomonadota</taxon>
        <taxon>Gammaproteobacteria</taxon>
        <taxon>Alteromonadales</taxon>
        <taxon>Pseudoalteromonadaceae</taxon>
        <taxon>Pseudoalteromonas</taxon>
    </lineage>
</organism>
<dbReference type="RefSeq" id="WP_304180359.1">
    <property type="nucleotide sequence ID" value="NZ_DRGM01000054.1"/>
</dbReference>
<dbReference type="EMBL" id="DRGM01000054">
    <property type="protein sequence ID" value="HEA15818.1"/>
    <property type="molecule type" value="Genomic_DNA"/>
</dbReference>
<name>A0A7V1GDM5_9GAMM</name>